<reference evidence="3" key="1">
    <citation type="journal article" date="2019" name="Int. J. Syst. Evol. Microbiol.">
        <title>The Global Catalogue of Microorganisms (GCM) 10K type strain sequencing project: providing services to taxonomists for standard genome sequencing and annotation.</title>
        <authorList>
            <consortium name="The Broad Institute Genomics Platform"/>
            <consortium name="The Broad Institute Genome Sequencing Center for Infectious Disease"/>
            <person name="Wu L."/>
            <person name="Ma J."/>
        </authorList>
    </citation>
    <scope>NUCLEOTIDE SEQUENCE [LARGE SCALE GENOMIC DNA]</scope>
    <source>
        <strain evidence="3">CCUG 60523</strain>
    </source>
</reference>
<keyword evidence="3" id="KW-1185">Reference proteome</keyword>
<dbReference type="EMBL" id="JBHRZS010000003">
    <property type="protein sequence ID" value="MFC3879120.1"/>
    <property type="molecule type" value="Genomic_DNA"/>
</dbReference>
<protein>
    <submittedName>
        <fullName evidence="2">Uncharacterized protein</fullName>
    </submittedName>
</protein>
<keyword evidence="1" id="KW-0732">Signal</keyword>
<accession>A0ABV8AQ68</accession>
<proteinExistence type="predicted"/>
<evidence type="ECO:0000313" key="3">
    <source>
        <dbReference type="Proteomes" id="UP001595805"/>
    </source>
</evidence>
<dbReference type="Proteomes" id="UP001595805">
    <property type="component" value="Unassembled WGS sequence"/>
</dbReference>
<organism evidence="2 3">
    <name type="scientific">Algoriphagus namhaensis</name>
    <dbReference type="NCBI Taxonomy" id="915353"/>
    <lineage>
        <taxon>Bacteria</taxon>
        <taxon>Pseudomonadati</taxon>
        <taxon>Bacteroidota</taxon>
        <taxon>Cytophagia</taxon>
        <taxon>Cytophagales</taxon>
        <taxon>Cyclobacteriaceae</taxon>
        <taxon>Algoriphagus</taxon>
    </lineage>
</organism>
<dbReference type="RefSeq" id="WP_377903245.1">
    <property type="nucleotide sequence ID" value="NZ_JBHRZS010000003.1"/>
</dbReference>
<name>A0ABV8AQ68_9BACT</name>
<comment type="caution">
    <text evidence="2">The sequence shown here is derived from an EMBL/GenBank/DDBJ whole genome shotgun (WGS) entry which is preliminary data.</text>
</comment>
<feature type="signal peptide" evidence="1">
    <location>
        <begin position="1"/>
        <end position="21"/>
    </location>
</feature>
<feature type="chain" id="PRO_5047185017" evidence="1">
    <location>
        <begin position="22"/>
        <end position="164"/>
    </location>
</feature>
<sequence length="164" mass="18432">MKKIFIALALFLTIGAGYSQQSEPSIFATGIEGCYSNYYISFHERGAFEVPDGEHETVMVVINQGRSECYLAKAKVENGQIVAPVSVQKEDGTYVPAARMFKALNQEWLEDQNLEALYTITDGMSSLFKTQENYWVRLFFHTYIHPDHGGNKKAPPAKDLLKGN</sequence>
<evidence type="ECO:0000313" key="2">
    <source>
        <dbReference type="EMBL" id="MFC3879120.1"/>
    </source>
</evidence>
<gene>
    <name evidence="2" type="ORF">ACFOSV_02980</name>
</gene>
<evidence type="ECO:0000256" key="1">
    <source>
        <dbReference type="SAM" id="SignalP"/>
    </source>
</evidence>